<keyword evidence="5" id="KW-1185">Reference proteome</keyword>
<dbReference type="NCBIfam" id="NF033542">
    <property type="entry name" value="transpos_IS110"/>
    <property type="match status" value="1"/>
</dbReference>
<proteinExistence type="predicted"/>
<evidence type="ECO:0000256" key="1">
    <source>
        <dbReference type="SAM" id="Coils"/>
    </source>
</evidence>
<reference evidence="5" key="1">
    <citation type="journal article" date="2019" name="Int. J. Syst. Evol. Microbiol.">
        <title>The Global Catalogue of Microorganisms (GCM) 10K type strain sequencing project: providing services to taxonomists for standard genome sequencing and annotation.</title>
        <authorList>
            <consortium name="The Broad Institute Genomics Platform"/>
            <consortium name="The Broad Institute Genome Sequencing Center for Infectious Disease"/>
            <person name="Wu L."/>
            <person name="Ma J."/>
        </authorList>
    </citation>
    <scope>NUCLEOTIDE SEQUENCE [LARGE SCALE GENOMIC DNA]</scope>
    <source>
        <strain evidence="5">SYNS20</strain>
    </source>
</reference>
<dbReference type="PANTHER" id="PTHR33055">
    <property type="entry name" value="TRANSPOSASE FOR INSERTION SEQUENCE ELEMENT IS1111A"/>
    <property type="match status" value="1"/>
</dbReference>
<dbReference type="Pfam" id="PF02371">
    <property type="entry name" value="Transposase_20"/>
    <property type="match status" value="1"/>
</dbReference>
<dbReference type="Pfam" id="PF01548">
    <property type="entry name" value="DEDD_Tnp_IS110"/>
    <property type="match status" value="1"/>
</dbReference>
<feature type="domain" description="Transposase IS116/IS110/IS902 C-terminal" evidence="3">
    <location>
        <begin position="226"/>
        <end position="304"/>
    </location>
</feature>
<gene>
    <name evidence="4" type="ORF">ACFQVC_21460</name>
</gene>
<evidence type="ECO:0000259" key="2">
    <source>
        <dbReference type="Pfam" id="PF01548"/>
    </source>
</evidence>
<dbReference type="EMBL" id="JBHTCF010000009">
    <property type="protein sequence ID" value="MFC7306786.1"/>
    <property type="molecule type" value="Genomic_DNA"/>
</dbReference>
<name>A0ABW2JMK2_9ACTN</name>
<feature type="coiled-coil region" evidence="1">
    <location>
        <begin position="189"/>
        <end position="216"/>
    </location>
</feature>
<dbReference type="Proteomes" id="UP001596523">
    <property type="component" value="Unassembled WGS sequence"/>
</dbReference>
<evidence type="ECO:0000313" key="5">
    <source>
        <dbReference type="Proteomes" id="UP001596523"/>
    </source>
</evidence>
<dbReference type="InterPro" id="IPR047650">
    <property type="entry name" value="Transpos_IS110"/>
</dbReference>
<dbReference type="InterPro" id="IPR003346">
    <property type="entry name" value="Transposase_20"/>
</dbReference>
<comment type="caution">
    <text evidence="4">The sequence shown here is derived from an EMBL/GenBank/DDBJ whole genome shotgun (WGS) entry which is preliminary data.</text>
</comment>
<sequence>MIGVDTHKHVHVAAARDLLGRRLDQASFGTDAASLRELLAWAEELGPIRAFGIECTGSFGRGLVQLLRDTGYTVWEINQPNKAARRRRGKNDWVDADAAAMAVLSGTVDIVPKTADGTAEMIRTLQVARRGAVKASTDCMNTIKSLVVTAPTELRDELAGLGPKGLIDACLNLDFGPLNSPGAATEFALRRLAVRYQALQAEMAAFTEEITALVQQTAPDLLDRLGFGPETLGALLVAVGDNPGRLRSEGAFANLCGVAPIEASSGKTSRHRLNRGGDRSANAALHRVILVRIGQKHPPTMAYFHRRIAEGKSKREAIRCLKRYLAREVYQVLKTLPLTAPPLPEPPARHLTLLPTR</sequence>
<evidence type="ECO:0000259" key="3">
    <source>
        <dbReference type="Pfam" id="PF02371"/>
    </source>
</evidence>
<organism evidence="4 5">
    <name type="scientific">Streptomyces monticola</name>
    <dbReference type="NCBI Taxonomy" id="2666263"/>
    <lineage>
        <taxon>Bacteria</taxon>
        <taxon>Bacillati</taxon>
        <taxon>Actinomycetota</taxon>
        <taxon>Actinomycetes</taxon>
        <taxon>Kitasatosporales</taxon>
        <taxon>Streptomycetaceae</taxon>
        <taxon>Streptomyces</taxon>
    </lineage>
</organism>
<dbReference type="InterPro" id="IPR002525">
    <property type="entry name" value="Transp_IS110-like_N"/>
</dbReference>
<feature type="domain" description="Transposase IS110-like N-terminal" evidence="2">
    <location>
        <begin position="2"/>
        <end position="147"/>
    </location>
</feature>
<protein>
    <submittedName>
        <fullName evidence="4">IS110 family transposase</fullName>
    </submittedName>
</protein>
<evidence type="ECO:0000313" key="4">
    <source>
        <dbReference type="EMBL" id="MFC7306786.1"/>
    </source>
</evidence>
<keyword evidence="1" id="KW-0175">Coiled coil</keyword>
<accession>A0ABW2JMK2</accession>
<dbReference type="RefSeq" id="WP_381832501.1">
    <property type="nucleotide sequence ID" value="NZ_JBHTCF010000009.1"/>
</dbReference>
<dbReference type="PANTHER" id="PTHR33055:SF16">
    <property type="entry name" value="TRANSPOSASE FOR INSERTION SEQUENCE ELEMENT IS1547"/>
    <property type="match status" value="1"/>
</dbReference>